<dbReference type="AlphaFoldDB" id="A0A382MBW5"/>
<gene>
    <name evidence="1" type="ORF">METZ01_LOCUS298902</name>
</gene>
<sequence>MMQNIAPHRILAGFIALSALLLTILNVMCQRLVMSGLIQNRLVFDYVNDIMALP</sequence>
<evidence type="ECO:0000313" key="1">
    <source>
        <dbReference type="EMBL" id="SVC46048.1"/>
    </source>
</evidence>
<name>A0A382MBW5_9ZZZZ</name>
<reference evidence="1" key="1">
    <citation type="submission" date="2018-05" db="EMBL/GenBank/DDBJ databases">
        <authorList>
            <person name="Lanie J.A."/>
            <person name="Ng W.-L."/>
            <person name="Kazmierczak K.M."/>
            <person name="Andrzejewski T.M."/>
            <person name="Davidsen T.M."/>
            <person name="Wayne K.J."/>
            <person name="Tettelin H."/>
            <person name="Glass J.I."/>
            <person name="Rusch D."/>
            <person name="Podicherti R."/>
            <person name="Tsui H.-C.T."/>
            <person name="Winkler M.E."/>
        </authorList>
    </citation>
    <scope>NUCLEOTIDE SEQUENCE</scope>
</reference>
<dbReference type="EMBL" id="UINC01092452">
    <property type="protein sequence ID" value="SVC46048.1"/>
    <property type="molecule type" value="Genomic_DNA"/>
</dbReference>
<feature type="non-terminal residue" evidence="1">
    <location>
        <position position="54"/>
    </location>
</feature>
<organism evidence="1">
    <name type="scientific">marine metagenome</name>
    <dbReference type="NCBI Taxonomy" id="408172"/>
    <lineage>
        <taxon>unclassified sequences</taxon>
        <taxon>metagenomes</taxon>
        <taxon>ecological metagenomes</taxon>
    </lineage>
</organism>
<proteinExistence type="predicted"/>
<protein>
    <submittedName>
        <fullName evidence="1">Uncharacterized protein</fullName>
    </submittedName>
</protein>
<accession>A0A382MBW5</accession>